<keyword evidence="6" id="KW-1185">Reference proteome</keyword>
<dbReference type="Pfam" id="PF14559">
    <property type="entry name" value="TPR_19"/>
    <property type="match status" value="1"/>
</dbReference>
<feature type="chain" id="PRO_5024378050" evidence="4">
    <location>
        <begin position="24"/>
        <end position="357"/>
    </location>
</feature>
<reference evidence="5 6" key="1">
    <citation type="submission" date="2019-05" db="EMBL/GenBank/DDBJ databases">
        <title>Culicoidintestinum kansasii gen. nov., sp. nov. from the gastrointestinal tract of the biting midge, Culicoides sonorensis.</title>
        <authorList>
            <person name="Neupane S."/>
            <person name="Ghosh A."/>
            <person name="Gunther S."/>
            <person name="Martin K."/>
            <person name="Zurek L."/>
        </authorList>
    </citation>
    <scope>NUCLEOTIDE SEQUENCE [LARGE SCALE GENOMIC DNA]</scope>
    <source>
        <strain evidence="5 6">CS-1</strain>
    </source>
</reference>
<dbReference type="SMART" id="SM00028">
    <property type="entry name" value="TPR"/>
    <property type="match status" value="7"/>
</dbReference>
<organism evidence="5 6">
    <name type="scientific">Culicoidibacter larvae</name>
    <dbReference type="NCBI Taxonomy" id="2579976"/>
    <lineage>
        <taxon>Bacteria</taxon>
        <taxon>Bacillati</taxon>
        <taxon>Bacillota</taxon>
        <taxon>Culicoidibacteria</taxon>
        <taxon>Culicoidibacterales</taxon>
        <taxon>Culicoidibacteraceae</taxon>
        <taxon>Culicoidibacter</taxon>
    </lineage>
</organism>
<evidence type="ECO:0000256" key="4">
    <source>
        <dbReference type="SAM" id="SignalP"/>
    </source>
</evidence>
<dbReference type="InterPro" id="IPR019734">
    <property type="entry name" value="TPR_rpt"/>
</dbReference>
<keyword evidence="4" id="KW-0732">Signal</keyword>
<dbReference type="AlphaFoldDB" id="A0A5R8QB92"/>
<keyword evidence="1" id="KW-0677">Repeat</keyword>
<comment type="caution">
    <text evidence="5">The sequence shown here is derived from an EMBL/GenBank/DDBJ whole genome shotgun (WGS) entry which is preliminary data.</text>
</comment>
<evidence type="ECO:0000256" key="1">
    <source>
        <dbReference type="ARBA" id="ARBA00022737"/>
    </source>
</evidence>
<dbReference type="SUPFAM" id="SSF48452">
    <property type="entry name" value="TPR-like"/>
    <property type="match status" value="1"/>
</dbReference>
<dbReference type="PANTHER" id="PTHR44858">
    <property type="entry name" value="TETRATRICOPEPTIDE REPEAT PROTEIN 6"/>
    <property type="match status" value="1"/>
</dbReference>
<proteinExistence type="predicted"/>
<feature type="repeat" description="TPR" evidence="3">
    <location>
        <begin position="249"/>
        <end position="282"/>
    </location>
</feature>
<dbReference type="Gene3D" id="1.25.40.10">
    <property type="entry name" value="Tetratricopeptide repeat domain"/>
    <property type="match status" value="4"/>
</dbReference>
<name>A0A5R8QB92_9FIRM</name>
<protein>
    <submittedName>
        <fullName evidence="5">Tetratricopeptide repeat protein</fullName>
    </submittedName>
</protein>
<dbReference type="PROSITE" id="PS51257">
    <property type="entry name" value="PROKAR_LIPOPROTEIN"/>
    <property type="match status" value="1"/>
</dbReference>
<evidence type="ECO:0000313" key="5">
    <source>
        <dbReference type="EMBL" id="TLG72895.1"/>
    </source>
</evidence>
<dbReference type="RefSeq" id="WP_138191121.1">
    <property type="nucleotide sequence ID" value="NZ_VBWP01000006.1"/>
</dbReference>
<evidence type="ECO:0000313" key="6">
    <source>
        <dbReference type="Proteomes" id="UP000306912"/>
    </source>
</evidence>
<accession>A0A5R8QB92</accession>
<dbReference type="InParanoid" id="A0A5R8QB92"/>
<sequence>MLKNTKRLLVICCSLLLLGGILAGCTNVEEQKAEQIREKESAAQTFYDNKQYAEAVALYDQIVAIDDQHADAYVKRALSYIAMGNIEKAQLDLKRAEPLMQTPTGAYYQASGLTYRANKQFDQALESFDKALAIGESSTLFAQRAWVNYDLHQIDAAQNDLISALALDAGNANIFWLKAQLAADSGDYQDAIDNANRALKLDKSLADAQAIKGYAMYKLASVDAGSSTNNIDTEYKKELDAALKTEKTATVYNYIGMVALEVGDYQTAYDNFTKAIELDNRNAKVQNSSAMALHKLGKNEEALVDANTAITLDPEVAEYYYNRAQILDALNLKSAATRDYNKAVELDKKYADMIPKE</sequence>
<keyword evidence="2 3" id="KW-0802">TPR repeat</keyword>
<dbReference type="Pfam" id="PF13181">
    <property type="entry name" value="TPR_8"/>
    <property type="match status" value="4"/>
</dbReference>
<feature type="signal peptide" evidence="4">
    <location>
        <begin position="1"/>
        <end position="23"/>
    </location>
</feature>
<dbReference type="InterPro" id="IPR050498">
    <property type="entry name" value="Ycf3"/>
</dbReference>
<dbReference type="PANTHER" id="PTHR44858:SF1">
    <property type="entry name" value="UDP-N-ACETYLGLUCOSAMINE--PEPTIDE N-ACETYLGLUCOSAMINYLTRANSFERASE SPINDLY-RELATED"/>
    <property type="match status" value="1"/>
</dbReference>
<dbReference type="PROSITE" id="PS50005">
    <property type="entry name" value="TPR"/>
    <property type="match status" value="2"/>
</dbReference>
<evidence type="ECO:0000256" key="3">
    <source>
        <dbReference type="PROSITE-ProRule" id="PRU00339"/>
    </source>
</evidence>
<feature type="repeat" description="TPR" evidence="3">
    <location>
        <begin position="105"/>
        <end position="138"/>
    </location>
</feature>
<dbReference type="Proteomes" id="UP000306912">
    <property type="component" value="Unassembled WGS sequence"/>
</dbReference>
<dbReference type="InterPro" id="IPR011990">
    <property type="entry name" value="TPR-like_helical_dom_sf"/>
</dbReference>
<dbReference type="Pfam" id="PF13432">
    <property type="entry name" value="TPR_16"/>
    <property type="match status" value="1"/>
</dbReference>
<dbReference type="EMBL" id="VBWP01000006">
    <property type="protein sequence ID" value="TLG72895.1"/>
    <property type="molecule type" value="Genomic_DNA"/>
</dbReference>
<gene>
    <name evidence="5" type="ORF">FEZ08_07560</name>
</gene>
<dbReference type="OrthoDB" id="9816462at2"/>
<evidence type="ECO:0000256" key="2">
    <source>
        <dbReference type="ARBA" id="ARBA00022803"/>
    </source>
</evidence>